<protein>
    <submittedName>
        <fullName evidence="2">Glycoside hydrolase</fullName>
    </submittedName>
</protein>
<dbReference type="GO" id="GO:0016787">
    <property type="term" value="F:hydrolase activity"/>
    <property type="evidence" value="ECO:0007669"/>
    <property type="project" value="UniProtKB-KW"/>
</dbReference>
<dbReference type="RefSeq" id="WP_144250034.1">
    <property type="nucleotide sequence ID" value="NZ_VLPK01000004.1"/>
</dbReference>
<sequence length="122" mass="13150">MKRKIITTSLLVSCALICFAAVTGLAGKWKGSIKTADGDDISLTYNFNVDGDKLTGTIFSPSGELKIYDGKIINEKDFTFKVDVNDETVPSTGKFYGDSVVVVALLDGQKVHSVLKKVADKN</sequence>
<proteinExistence type="predicted"/>
<feature type="chain" id="PRO_5022038920" evidence="1">
    <location>
        <begin position="21"/>
        <end position="122"/>
    </location>
</feature>
<dbReference type="Proteomes" id="UP000318733">
    <property type="component" value="Unassembled WGS sequence"/>
</dbReference>
<accession>A0A556MFT0</accession>
<evidence type="ECO:0000313" key="2">
    <source>
        <dbReference type="EMBL" id="TSJ38753.1"/>
    </source>
</evidence>
<reference evidence="2 3" key="1">
    <citation type="submission" date="2019-07" db="EMBL/GenBank/DDBJ databases">
        <authorList>
            <person name="Huq M.A."/>
        </authorList>
    </citation>
    <scope>NUCLEOTIDE SEQUENCE [LARGE SCALE GENOMIC DNA]</scope>
    <source>
        <strain evidence="2 3">MAH-19</strain>
    </source>
</reference>
<dbReference type="AlphaFoldDB" id="A0A556MFT0"/>
<dbReference type="OrthoDB" id="796539at2"/>
<feature type="signal peptide" evidence="1">
    <location>
        <begin position="1"/>
        <end position="20"/>
    </location>
</feature>
<comment type="caution">
    <text evidence="2">The sequence shown here is derived from an EMBL/GenBank/DDBJ whole genome shotgun (WGS) entry which is preliminary data.</text>
</comment>
<keyword evidence="1" id="KW-0732">Signal</keyword>
<evidence type="ECO:0000256" key="1">
    <source>
        <dbReference type="SAM" id="SignalP"/>
    </source>
</evidence>
<gene>
    <name evidence="2" type="ORF">FO440_19815</name>
</gene>
<evidence type="ECO:0000313" key="3">
    <source>
        <dbReference type="Proteomes" id="UP000318733"/>
    </source>
</evidence>
<dbReference type="EMBL" id="VLPK01000004">
    <property type="protein sequence ID" value="TSJ38753.1"/>
    <property type="molecule type" value="Genomic_DNA"/>
</dbReference>
<keyword evidence="3" id="KW-1185">Reference proteome</keyword>
<name>A0A556MFT0_9SPHI</name>
<keyword evidence="2" id="KW-0378">Hydrolase</keyword>
<organism evidence="2 3">
    <name type="scientific">Mucilaginibacter corticis</name>
    <dbReference type="NCBI Taxonomy" id="2597670"/>
    <lineage>
        <taxon>Bacteria</taxon>
        <taxon>Pseudomonadati</taxon>
        <taxon>Bacteroidota</taxon>
        <taxon>Sphingobacteriia</taxon>
        <taxon>Sphingobacteriales</taxon>
        <taxon>Sphingobacteriaceae</taxon>
        <taxon>Mucilaginibacter</taxon>
    </lineage>
</organism>